<protein>
    <submittedName>
        <fullName evidence="2">Uncharacterized protein</fullName>
    </submittedName>
</protein>
<sequence>MTDTQQVRTATHASATAEQLRARRHEHVARARAAHLMLAARRARHGADAAAVASAAAPDDERLMRQAQALEVTADHVEVAATAARREWALASLAADDRLRLFAEADLERDVPTQRTDPHGASLGAGQQARQP</sequence>
<keyword evidence="3" id="KW-1185">Reference proteome</keyword>
<proteinExistence type="predicted"/>
<dbReference type="RefSeq" id="WP_175349737.1">
    <property type="nucleotide sequence ID" value="NZ_JABMCI010000071.1"/>
</dbReference>
<feature type="compositionally biased region" description="Polar residues" evidence="1">
    <location>
        <begin position="1"/>
        <end position="17"/>
    </location>
</feature>
<gene>
    <name evidence="2" type="ORF">HP550_21655</name>
</gene>
<evidence type="ECO:0000256" key="1">
    <source>
        <dbReference type="SAM" id="MobiDB-lite"/>
    </source>
</evidence>
<name>A0A7Y6A4W8_9CELL</name>
<organism evidence="2 3">
    <name type="scientific">Cellulomonas humilata</name>
    <dbReference type="NCBI Taxonomy" id="144055"/>
    <lineage>
        <taxon>Bacteria</taxon>
        <taxon>Bacillati</taxon>
        <taxon>Actinomycetota</taxon>
        <taxon>Actinomycetes</taxon>
        <taxon>Micrococcales</taxon>
        <taxon>Cellulomonadaceae</taxon>
        <taxon>Cellulomonas</taxon>
    </lineage>
</organism>
<dbReference type="AlphaFoldDB" id="A0A7Y6A4W8"/>
<evidence type="ECO:0000313" key="2">
    <source>
        <dbReference type="EMBL" id="NUU19858.1"/>
    </source>
</evidence>
<accession>A0A7Y6A4W8</accession>
<feature type="compositionally biased region" description="Basic and acidic residues" evidence="1">
    <location>
        <begin position="107"/>
        <end position="118"/>
    </location>
</feature>
<dbReference type="Proteomes" id="UP000565724">
    <property type="component" value="Unassembled WGS sequence"/>
</dbReference>
<evidence type="ECO:0000313" key="3">
    <source>
        <dbReference type="Proteomes" id="UP000565724"/>
    </source>
</evidence>
<feature type="region of interest" description="Disordered" evidence="1">
    <location>
        <begin position="1"/>
        <end position="25"/>
    </location>
</feature>
<dbReference type="EMBL" id="JABMCI010000071">
    <property type="protein sequence ID" value="NUU19858.1"/>
    <property type="molecule type" value="Genomic_DNA"/>
</dbReference>
<feature type="region of interest" description="Disordered" evidence="1">
    <location>
        <begin position="107"/>
        <end position="132"/>
    </location>
</feature>
<comment type="caution">
    <text evidence="2">The sequence shown here is derived from an EMBL/GenBank/DDBJ whole genome shotgun (WGS) entry which is preliminary data.</text>
</comment>
<reference evidence="2 3" key="1">
    <citation type="submission" date="2020-05" db="EMBL/GenBank/DDBJ databases">
        <title>Genome Sequencing of Type Strains.</title>
        <authorList>
            <person name="Lemaire J.F."/>
            <person name="Inderbitzin P."/>
            <person name="Gregorio O.A."/>
            <person name="Collins S.B."/>
            <person name="Wespe N."/>
            <person name="Knight-Connoni V."/>
        </authorList>
    </citation>
    <scope>NUCLEOTIDE SEQUENCE [LARGE SCALE GENOMIC DNA]</scope>
    <source>
        <strain evidence="2 3">ATCC 25174</strain>
    </source>
</reference>